<keyword evidence="1" id="KW-0808">Transferase</keyword>
<gene>
    <name evidence="1" type="ORF">QVN40_07525</name>
</gene>
<dbReference type="Pfam" id="PF00132">
    <property type="entry name" value="Hexapep"/>
    <property type="match status" value="2"/>
</dbReference>
<dbReference type="CDD" id="cd03358">
    <property type="entry name" value="LbH_WxcM_N_like"/>
    <property type="match status" value="1"/>
</dbReference>
<dbReference type="AlphaFoldDB" id="A0AAW7JS05"/>
<accession>A0AAW7JS05</accession>
<name>A0AAW7JS05_9ACTN</name>
<dbReference type="Proteomes" id="UP001168505">
    <property type="component" value="Unassembled WGS sequence"/>
</dbReference>
<dbReference type="SUPFAM" id="SSF51161">
    <property type="entry name" value="Trimeric LpxA-like enzymes"/>
    <property type="match status" value="1"/>
</dbReference>
<dbReference type="InterPro" id="IPR050179">
    <property type="entry name" value="Trans_hexapeptide_repeat"/>
</dbReference>
<dbReference type="GO" id="GO:0016746">
    <property type="term" value="F:acyltransferase activity"/>
    <property type="evidence" value="ECO:0007669"/>
    <property type="project" value="UniProtKB-KW"/>
</dbReference>
<dbReference type="EC" id="2.3.1.-" evidence="1"/>
<sequence length="213" mass="21437">MADEMVQLPGGGFAHETARVDAGASVGEGTKVWHFSHIQAGARIGRGCNIGQNAFVGSGAAIGDGCKVQNNVSVYPGVTVEDDCFLGPSCVFTNDLTPRADFPKGPAGWKGTIVRRGASIGANATVVCGHEVGERAFVAAGAVVASDVPAHALVAGVPARRVGWVCDCGSVLGPIGGGRLLCPACGRVFEERPDGSVSADDGGGSFCAEGALR</sequence>
<proteinExistence type="predicted"/>
<dbReference type="InterPro" id="IPR011004">
    <property type="entry name" value="Trimer_LpxA-like_sf"/>
</dbReference>
<evidence type="ECO:0000313" key="1">
    <source>
        <dbReference type="EMBL" id="MDN0069549.1"/>
    </source>
</evidence>
<comment type="caution">
    <text evidence="1">The sequence shown here is derived from an EMBL/GenBank/DDBJ whole genome shotgun (WGS) entry which is preliminary data.</text>
</comment>
<dbReference type="RefSeq" id="WP_289827250.1">
    <property type="nucleotide sequence ID" value="NZ_JAUEIR010000006.1"/>
</dbReference>
<reference evidence="1" key="2">
    <citation type="submission" date="2023-08" db="EMBL/GenBank/DDBJ databases">
        <title>Identification and characterization of horizontal gene transfer across gut microbiota members of farm animals based on homology search.</title>
        <authorList>
            <person name="Schwarzerova J."/>
            <person name="Nykrynova M."/>
            <person name="Jureckova K."/>
            <person name="Cejkova D."/>
            <person name="Rychlik I."/>
        </authorList>
    </citation>
    <scope>NUCLEOTIDE SEQUENCE</scope>
    <source>
        <strain evidence="1">15_COKtk</strain>
    </source>
</reference>
<evidence type="ECO:0000313" key="2">
    <source>
        <dbReference type="Proteomes" id="UP001168505"/>
    </source>
</evidence>
<protein>
    <submittedName>
        <fullName evidence="1">Acyltransferase</fullName>
        <ecNumber evidence="1">2.3.1.-</ecNumber>
    </submittedName>
</protein>
<dbReference type="PANTHER" id="PTHR43300">
    <property type="entry name" value="ACETYLTRANSFERASE"/>
    <property type="match status" value="1"/>
</dbReference>
<organism evidence="1 2">
    <name type="scientific">Collinsella ihumii</name>
    <dbReference type="NCBI Taxonomy" id="1720204"/>
    <lineage>
        <taxon>Bacteria</taxon>
        <taxon>Bacillati</taxon>
        <taxon>Actinomycetota</taxon>
        <taxon>Coriobacteriia</taxon>
        <taxon>Coriobacteriales</taxon>
        <taxon>Coriobacteriaceae</taxon>
        <taxon>Collinsella</taxon>
    </lineage>
</organism>
<reference evidence="1" key="1">
    <citation type="submission" date="2023-06" db="EMBL/GenBank/DDBJ databases">
        <authorList>
            <person name="Zeman M."/>
            <person name="Kubasova T."/>
            <person name="Jahodarova E."/>
            <person name="Nykrynova M."/>
            <person name="Rychlik I."/>
        </authorList>
    </citation>
    <scope>NUCLEOTIDE SEQUENCE</scope>
    <source>
        <strain evidence="1">15_COKtk</strain>
    </source>
</reference>
<dbReference type="PANTHER" id="PTHR43300:SF4">
    <property type="entry name" value="ACYL-[ACYL-CARRIER-PROTEIN]--UDP-N-ACETYLGLUCOSAMINE O-ACYLTRANSFERASE"/>
    <property type="match status" value="1"/>
</dbReference>
<dbReference type="InterPro" id="IPR001451">
    <property type="entry name" value="Hexapep"/>
</dbReference>
<dbReference type="Gene3D" id="2.160.10.10">
    <property type="entry name" value="Hexapeptide repeat proteins"/>
    <property type="match status" value="1"/>
</dbReference>
<dbReference type="Pfam" id="PF14602">
    <property type="entry name" value="Hexapep_2"/>
    <property type="match status" value="1"/>
</dbReference>
<dbReference type="EMBL" id="JAUEIR010000006">
    <property type="protein sequence ID" value="MDN0069549.1"/>
    <property type="molecule type" value="Genomic_DNA"/>
</dbReference>
<keyword evidence="1" id="KW-0012">Acyltransferase</keyword>